<dbReference type="EMBL" id="JAFBEC010000005">
    <property type="protein sequence ID" value="MBM7632888.1"/>
    <property type="molecule type" value="Genomic_DNA"/>
</dbReference>
<organism evidence="2 3">
    <name type="scientific">Geomicrobium sediminis</name>
    <dbReference type="NCBI Taxonomy" id="1347788"/>
    <lineage>
        <taxon>Bacteria</taxon>
        <taxon>Bacillati</taxon>
        <taxon>Bacillota</taxon>
        <taxon>Bacilli</taxon>
        <taxon>Bacillales</taxon>
        <taxon>Geomicrobium</taxon>
    </lineage>
</organism>
<gene>
    <name evidence="2" type="ORF">JOD17_001982</name>
</gene>
<keyword evidence="1" id="KW-0472">Membrane</keyword>
<keyword evidence="3" id="KW-1185">Reference proteome</keyword>
<protein>
    <recommendedName>
        <fullName evidence="4">YvrJ family protein</fullName>
    </recommendedName>
</protein>
<name>A0ABS2PBW2_9BACL</name>
<sequence length="55" mass="6669">MIEISSLIEIMSKYGFPIAITLYLLFRFERRLERLERLFIEKVSERNDDESSKKN</sequence>
<keyword evidence="1" id="KW-0812">Transmembrane</keyword>
<feature type="transmembrane region" description="Helical" evidence="1">
    <location>
        <begin position="6"/>
        <end position="26"/>
    </location>
</feature>
<dbReference type="Proteomes" id="UP000741863">
    <property type="component" value="Unassembled WGS sequence"/>
</dbReference>
<reference evidence="2 3" key="1">
    <citation type="submission" date="2021-01" db="EMBL/GenBank/DDBJ databases">
        <title>Genomic Encyclopedia of Type Strains, Phase IV (KMG-IV): sequencing the most valuable type-strain genomes for metagenomic binning, comparative biology and taxonomic classification.</title>
        <authorList>
            <person name="Goeker M."/>
        </authorList>
    </citation>
    <scope>NUCLEOTIDE SEQUENCE [LARGE SCALE GENOMIC DNA]</scope>
    <source>
        <strain evidence="2 3">DSM 25540</strain>
    </source>
</reference>
<evidence type="ECO:0000256" key="1">
    <source>
        <dbReference type="SAM" id="Phobius"/>
    </source>
</evidence>
<accession>A0ABS2PBW2</accession>
<dbReference type="InterPro" id="IPR024419">
    <property type="entry name" value="YvrJ"/>
</dbReference>
<evidence type="ECO:0000313" key="3">
    <source>
        <dbReference type="Proteomes" id="UP000741863"/>
    </source>
</evidence>
<evidence type="ECO:0008006" key="4">
    <source>
        <dbReference type="Google" id="ProtNLM"/>
    </source>
</evidence>
<dbReference type="Pfam" id="PF12841">
    <property type="entry name" value="YvrJ"/>
    <property type="match status" value="1"/>
</dbReference>
<keyword evidence="1" id="KW-1133">Transmembrane helix</keyword>
<dbReference type="RefSeq" id="WP_204697355.1">
    <property type="nucleotide sequence ID" value="NZ_JAFBEC010000005.1"/>
</dbReference>
<comment type="caution">
    <text evidence="2">The sequence shown here is derived from an EMBL/GenBank/DDBJ whole genome shotgun (WGS) entry which is preliminary data.</text>
</comment>
<proteinExistence type="predicted"/>
<evidence type="ECO:0000313" key="2">
    <source>
        <dbReference type="EMBL" id="MBM7632888.1"/>
    </source>
</evidence>